<evidence type="ECO:0000313" key="11">
    <source>
        <dbReference type="Proteomes" id="UP000030665"/>
    </source>
</evidence>
<dbReference type="PROSITE" id="PS00027">
    <property type="entry name" value="HOMEOBOX_1"/>
    <property type="match status" value="1"/>
</dbReference>
<dbReference type="PROSITE" id="PS50071">
    <property type="entry name" value="HOMEOBOX_2"/>
    <property type="match status" value="1"/>
</dbReference>
<dbReference type="AlphaFoldDB" id="A0A077ZDZ5"/>
<dbReference type="Gene3D" id="1.10.10.60">
    <property type="entry name" value="Homeodomain-like"/>
    <property type="match status" value="1"/>
</dbReference>
<dbReference type="InterPro" id="IPR017970">
    <property type="entry name" value="Homeobox_CS"/>
</dbReference>
<gene>
    <name evidence="10" type="ORF">TTRE_0000602801</name>
</gene>
<evidence type="ECO:0000256" key="6">
    <source>
        <dbReference type="PROSITE-ProRule" id="PRU00108"/>
    </source>
</evidence>
<protein>
    <submittedName>
        <fullName evidence="10">Homeobox protein goosecoid A</fullName>
    </submittedName>
</protein>
<dbReference type="GO" id="GO:0000978">
    <property type="term" value="F:RNA polymerase II cis-regulatory region sequence-specific DNA binding"/>
    <property type="evidence" value="ECO:0007669"/>
    <property type="project" value="TreeGrafter"/>
</dbReference>
<dbReference type="InterPro" id="IPR051440">
    <property type="entry name" value="Goosecoid-like_HB"/>
</dbReference>
<dbReference type="SMART" id="SM00389">
    <property type="entry name" value="HOX"/>
    <property type="match status" value="1"/>
</dbReference>
<dbReference type="PANTHER" id="PTHR46643:SF1">
    <property type="entry name" value="HOMEOBOX PROTEIN GOOSECOID-2"/>
    <property type="match status" value="1"/>
</dbReference>
<evidence type="ECO:0000256" key="5">
    <source>
        <dbReference type="ARBA" id="ARBA00023242"/>
    </source>
</evidence>
<evidence type="ECO:0000256" key="4">
    <source>
        <dbReference type="ARBA" id="ARBA00023155"/>
    </source>
</evidence>
<evidence type="ECO:0000256" key="1">
    <source>
        <dbReference type="ARBA" id="ARBA00004123"/>
    </source>
</evidence>
<dbReference type="SUPFAM" id="SSF46689">
    <property type="entry name" value="Homeodomain-like"/>
    <property type="match status" value="1"/>
</dbReference>
<organism evidence="10 11">
    <name type="scientific">Trichuris trichiura</name>
    <name type="common">Whipworm</name>
    <name type="synonym">Trichocephalus trichiurus</name>
    <dbReference type="NCBI Taxonomy" id="36087"/>
    <lineage>
        <taxon>Eukaryota</taxon>
        <taxon>Metazoa</taxon>
        <taxon>Ecdysozoa</taxon>
        <taxon>Nematoda</taxon>
        <taxon>Enoplea</taxon>
        <taxon>Dorylaimia</taxon>
        <taxon>Trichinellida</taxon>
        <taxon>Trichuridae</taxon>
        <taxon>Trichuris</taxon>
    </lineage>
</organism>
<evidence type="ECO:0000313" key="10">
    <source>
        <dbReference type="EMBL" id="CDW57733.1"/>
    </source>
</evidence>
<dbReference type="Pfam" id="PF00046">
    <property type="entry name" value="Homeodomain"/>
    <property type="match status" value="1"/>
</dbReference>
<dbReference type="GO" id="GO:0005634">
    <property type="term" value="C:nucleus"/>
    <property type="evidence" value="ECO:0007669"/>
    <property type="project" value="UniProtKB-SubCell"/>
</dbReference>
<evidence type="ECO:0000256" key="7">
    <source>
        <dbReference type="RuleBase" id="RU000682"/>
    </source>
</evidence>
<dbReference type="PANTHER" id="PTHR46643">
    <property type="entry name" value="HOMEOBOX PROTEIN GOOSECOID-RELATED"/>
    <property type="match status" value="1"/>
</dbReference>
<comment type="similarity">
    <text evidence="2">Belongs to the paired homeobox family. Bicoid subfamily.</text>
</comment>
<evidence type="ECO:0000256" key="2">
    <source>
        <dbReference type="ARBA" id="ARBA00006503"/>
    </source>
</evidence>
<dbReference type="InterPro" id="IPR009057">
    <property type="entry name" value="Homeodomain-like_sf"/>
</dbReference>
<feature type="DNA-binding region" description="Homeobox" evidence="6">
    <location>
        <begin position="133"/>
        <end position="192"/>
    </location>
</feature>
<dbReference type="CDD" id="cd00086">
    <property type="entry name" value="homeodomain"/>
    <property type="match status" value="1"/>
</dbReference>
<keyword evidence="5 6" id="KW-0539">Nucleus</keyword>
<evidence type="ECO:0000256" key="3">
    <source>
        <dbReference type="ARBA" id="ARBA00023125"/>
    </source>
</evidence>
<keyword evidence="3 6" id="KW-0238">DNA-binding</keyword>
<keyword evidence="4 6" id="KW-0371">Homeobox</keyword>
<sequence length="248" mass="27840">MNYLSPVAYPYLLQSSAEQVKTYLDMCHANQVQNRPSTSALSSGSTFSIENILSPSKVAMNSAADLLHSSRLQPYFVPMASLPWSAAASFYQAGDGFALKTVSPITAASAMQFPRFLTPALLPSMMPLTGRRKRRHRTIFSEEQLVELEATFQKTHYPDVLLREQLAMKTDLKEERVEVWFKNRRAKWRKQKRDEVETIKAVSSSNAKKQAEATNKLMKCSPQTTPRSPADRMDDDSSYCSEGDVSTA</sequence>
<feature type="region of interest" description="Disordered" evidence="8">
    <location>
        <begin position="201"/>
        <end position="248"/>
    </location>
</feature>
<feature type="domain" description="Homeobox" evidence="9">
    <location>
        <begin position="131"/>
        <end position="191"/>
    </location>
</feature>
<dbReference type="InterPro" id="IPR001356">
    <property type="entry name" value="HD"/>
</dbReference>
<name>A0A077ZDZ5_TRITR</name>
<dbReference type="GO" id="GO:0000981">
    <property type="term" value="F:DNA-binding transcription factor activity, RNA polymerase II-specific"/>
    <property type="evidence" value="ECO:0007669"/>
    <property type="project" value="InterPro"/>
</dbReference>
<dbReference type="STRING" id="36087.A0A077ZDZ5"/>
<evidence type="ECO:0000259" key="9">
    <source>
        <dbReference type="PROSITE" id="PS50071"/>
    </source>
</evidence>
<accession>A0A077ZDZ5</accession>
<feature type="compositionally biased region" description="Polar residues" evidence="8">
    <location>
        <begin position="238"/>
        <end position="248"/>
    </location>
</feature>
<reference evidence="10" key="2">
    <citation type="submission" date="2014-03" db="EMBL/GenBank/DDBJ databases">
        <title>The whipworm genome and dual-species transcriptomics of an intimate host-pathogen interaction.</title>
        <authorList>
            <person name="Foth B.J."/>
            <person name="Tsai I.J."/>
            <person name="Reid A.J."/>
            <person name="Bancroft A.J."/>
            <person name="Nichol S."/>
            <person name="Tracey A."/>
            <person name="Holroyd N."/>
            <person name="Cotton J.A."/>
            <person name="Stanley E.J."/>
            <person name="Zarowiecki M."/>
            <person name="Liu J.Z."/>
            <person name="Huckvale T."/>
            <person name="Cooper P.J."/>
            <person name="Grencis R.K."/>
            <person name="Berriman M."/>
        </authorList>
    </citation>
    <scope>NUCLEOTIDE SEQUENCE [LARGE SCALE GENOMIC DNA]</scope>
</reference>
<reference evidence="10" key="1">
    <citation type="submission" date="2014-01" db="EMBL/GenBank/DDBJ databases">
        <authorList>
            <person name="Aslett M."/>
        </authorList>
    </citation>
    <scope>NUCLEOTIDE SEQUENCE</scope>
</reference>
<evidence type="ECO:0000256" key="8">
    <source>
        <dbReference type="SAM" id="MobiDB-lite"/>
    </source>
</evidence>
<dbReference type="EMBL" id="HG806204">
    <property type="protein sequence ID" value="CDW57733.1"/>
    <property type="molecule type" value="Genomic_DNA"/>
</dbReference>
<dbReference type="FunFam" id="1.10.10.60:FF:000223">
    <property type="entry name" value="Goosecoid homeobox 2"/>
    <property type="match status" value="1"/>
</dbReference>
<keyword evidence="11" id="KW-1185">Reference proteome</keyword>
<dbReference type="OrthoDB" id="6159439at2759"/>
<proteinExistence type="inferred from homology"/>
<dbReference type="Proteomes" id="UP000030665">
    <property type="component" value="Unassembled WGS sequence"/>
</dbReference>
<comment type="subcellular location">
    <subcellularLocation>
        <location evidence="1 6 7">Nucleus</location>
    </subcellularLocation>
</comment>